<dbReference type="InterPro" id="IPR000600">
    <property type="entry name" value="ROK"/>
</dbReference>
<dbReference type="Proteomes" id="UP000321234">
    <property type="component" value="Unassembled WGS sequence"/>
</dbReference>
<evidence type="ECO:0000256" key="2">
    <source>
        <dbReference type="SAM" id="MobiDB-lite"/>
    </source>
</evidence>
<evidence type="ECO:0000313" key="4">
    <source>
        <dbReference type="Proteomes" id="UP000321234"/>
    </source>
</evidence>
<dbReference type="SUPFAM" id="SSF46785">
    <property type="entry name" value="Winged helix' DNA-binding domain"/>
    <property type="match status" value="1"/>
</dbReference>
<dbReference type="AlphaFoldDB" id="A0A5C8ZFR8"/>
<reference evidence="3 4" key="1">
    <citation type="submission" date="2019-07" db="EMBL/GenBank/DDBJ databases">
        <title>Quadrisphaera sp. strain DD2A genome sequencing and assembly.</title>
        <authorList>
            <person name="Kim I."/>
        </authorList>
    </citation>
    <scope>NUCLEOTIDE SEQUENCE [LARGE SCALE GENOMIC DNA]</scope>
    <source>
        <strain evidence="3 4">DD2A</strain>
    </source>
</reference>
<gene>
    <name evidence="3" type="ORF">FMM08_08100</name>
</gene>
<keyword evidence="4" id="KW-1185">Reference proteome</keyword>
<dbReference type="PANTHER" id="PTHR18964:SF149">
    <property type="entry name" value="BIFUNCTIONAL UDP-N-ACETYLGLUCOSAMINE 2-EPIMERASE_N-ACETYLMANNOSAMINE KINASE"/>
    <property type="match status" value="1"/>
</dbReference>
<name>A0A5C8ZFR8_9ACTN</name>
<protein>
    <submittedName>
        <fullName evidence="3">ROK family transcriptional regulator</fullName>
    </submittedName>
</protein>
<sequence length="456" mass="46624">MSAAAPRAVDRARSTLARLPPRNGTRRSVDSHSRAARPAPPPTPGAAGVRPWRPQAATSPVSEHPSATATGAPGAVHDVAVEVLRHGPLPRSQLARRLGLSAGSLTRLSKPLIASGLLVEAPPASDPETRRPTRPLDVPADRHRFVGVDLSADAAWGVVTDLRATVLAREDAPLVDRSPAGVADTTARLVASLAARAGGVGAVEEVGVSLDGYVDGYGVVRRAPQLGWAAPVDLTSTLEERLGRRVVVGNGMHAFTQTEHWFGEGRATTSFAVLAVGAGIGYGLVMHDAVVETPDTALHLLSHLPMDGSGPRCPAGHRGCAASLLTLGALEAAARLALGRPATAAQLLARASAGDPAAQVVVDDAARHLGTLVAAVASFTMVERILLTGDAAPVATVGRAALAEGVHAARDPEASAVDLVVRTDDSSVWGRGAAGMAVQAYVSGPEWLALEAAEAG</sequence>
<dbReference type="Gene3D" id="3.30.420.40">
    <property type="match status" value="2"/>
</dbReference>
<dbReference type="SUPFAM" id="SSF53067">
    <property type="entry name" value="Actin-like ATPase domain"/>
    <property type="match status" value="1"/>
</dbReference>
<evidence type="ECO:0000256" key="1">
    <source>
        <dbReference type="ARBA" id="ARBA00006479"/>
    </source>
</evidence>
<feature type="compositionally biased region" description="Polar residues" evidence="2">
    <location>
        <begin position="56"/>
        <end position="69"/>
    </location>
</feature>
<dbReference type="InterPro" id="IPR036388">
    <property type="entry name" value="WH-like_DNA-bd_sf"/>
</dbReference>
<evidence type="ECO:0000313" key="3">
    <source>
        <dbReference type="EMBL" id="TXR56702.1"/>
    </source>
</evidence>
<feature type="region of interest" description="Disordered" evidence="2">
    <location>
        <begin position="1"/>
        <end position="73"/>
    </location>
</feature>
<dbReference type="OrthoDB" id="3464494at2"/>
<dbReference type="Pfam" id="PF00480">
    <property type="entry name" value="ROK"/>
    <property type="match status" value="1"/>
</dbReference>
<dbReference type="InterPro" id="IPR036390">
    <property type="entry name" value="WH_DNA-bd_sf"/>
</dbReference>
<dbReference type="PANTHER" id="PTHR18964">
    <property type="entry name" value="ROK (REPRESSOR, ORF, KINASE) FAMILY"/>
    <property type="match status" value="1"/>
</dbReference>
<proteinExistence type="inferred from homology"/>
<comment type="similarity">
    <text evidence="1">Belongs to the ROK (NagC/XylR) family.</text>
</comment>
<organism evidence="3 4">
    <name type="scientific">Quadrisphaera setariae</name>
    <dbReference type="NCBI Taxonomy" id="2593304"/>
    <lineage>
        <taxon>Bacteria</taxon>
        <taxon>Bacillati</taxon>
        <taxon>Actinomycetota</taxon>
        <taxon>Actinomycetes</taxon>
        <taxon>Kineosporiales</taxon>
        <taxon>Kineosporiaceae</taxon>
        <taxon>Quadrisphaera</taxon>
    </lineage>
</organism>
<comment type="caution">
    <text evidence="3">The sequence shown here is derived from an EMBL/GenBank/DDBJ whole genome shotgun (WGS) entry which is preliminary data.</text>
</comment>
<dbReference type="EMBL" id="VKAC01000004">
    <property type="protein sequence ID" value="TXR56702.1"/>
    <property type="molecule type" value="Genomic_DNA"/>
</dbReference>
<dbReference type="Gene3D" id="1.10.10.10">
    <property type="entry name" value="Winged helix-like DNA-binding domain superfamily/Winged helix DNA-binding domain"/>
    <property type="match status" value="1"/>
</dbReference>
<accession>A0A5C8ZFR8</accession>
<dbReference type="InterPro" id="IPR043129">
    <property type="entry name" value="ATPase_NBD"/>
</dbReference>